<keyword evidence="1" id="KW-1133">Transmembrane helix</keyword>
<dbReference type="RefSeq" id="WP_159664718.1">
    <property type="nucleotide sequence ID" value="NZ_WUUS01000003.1"/>
</dbReference>
<keyword evidence="3" id="KW-1185">Reference proteome</keyword>
<keyword evidence="1" id="KW-0472">Membrane</keyword>
<reference evidence="2 3" key="1">
    <citation type="submission" date="2019-12" db="EMBL/GenBank/DDBJ databases">
        <title>Isolation and characterization of three novel carbon monoxide-oxidizing members of Halobacteria from salione crusts and soils.</title>
        <authorList>
            <person name="Myers M.R."/>
            <person name="King G.M."/>
        </authorList>
    </citation>
    <scope>NUCLEOTIDE SEQUENCE [LARGE SCALE GENOMIC DNA]</scope>
    <source>
        <strain evidence="2 3">WSA2</strain>
    </source>
</reference>
<proteinExistence type="predicted"/>
<sequence>MWWLLLRLLPRPGLVSYGVLAALVLLQLGGVDVLGMGLDLADQLAGDVLDWIEEVIADQLNPL</sequence>
<evidence type="ECO:0000256" key="1">
    <source>
        <dbReference type="SAM" id="Phobius"/>
    </source>
</evidence>
<dbReference type="Proteomes" id="UP000437065">
    <property type="component" value="Unassembled WGS sequence"/>
</dbReference>
<dbReference type="AlphaFoldDB" id="A0A6B0SWK6"/>
<evidence type="ECO:0000313" key="2">
    <source>
        <dbReference type="EMBL" id="MXR41013.1"/>
    </source>
</evidence>
<accession>A0A6B0SWK6</accession>
<gene>
    <name evidence="2" type="ORF">GRX01_06615</name>
</gene>
<organism evidence="2 3">
    <name type="scientific">Halobaculum saliterrae</name>
    <dbReference type="NCBI Taxonomy" id="2073113"/>
    <lineage>
        <taxon>Archaea</taxon>
        <taxon>Methanobacteriati</taxon>
        <taxon>Methanobacteriota</taxon>
        <taxon>Stenosarchaea group</taxon>
        <taxon>Halobacteria</taxon>
        <taxon>Halobacteriales</taxon>
        <taxon>Haloferacaceae</taxon>
        <taxon>Halobaculum</taxon>
    </lineage>
</organism>
<dbReference type="EMBL" id="WUUS01000003">
    <property type="protein sequence ID" value="MXR41013.1"/>
    <property type="molecule type" value="Genomic_DNA"/>
</dbReference>
<comment type="caution">
    <text evidence="2">The sequence shown here is derived from an EMBL/GenBank/DDBJ whole genome shotgun (WGS) entry which is preliminary data.</text>
</comment>
<keyword evidence="1" id="KW-0812">Transmembrane</keyword>
<name>A0A6B0SWK6_9EURY</name>
<evidence type="ECO:0000313" key="3">
    <source>
        <dbReference type="Proteomes" id="UP000437065"/>
    </source>
</evidence>
<protein>
    <submittedName>
        <fullName evidence="2">Uncharacterized protein</fullName>
    </submittedName>
</protein>
<feature type="transmembrane region" description="Helical" evidence="1">
    <location>
        <begin position="14"/>
        <end position="34"/>
    </location>
</feature>